<evidence type="ECO:0000313" key="5">
    <source>
        <dbReference type="EMBL" id="GGJ93380.1"/>
    </source>
</evidence>
<dbReference type="Pfam" id="PF13439">
    <property type="entry name" value="Glyco_transf_4"/>
    <property type="match status" value="1"/>
</dbReference>
<dbReference type="Proteomes" id="UP000649739">
    <property type="component" value="Unassembled WGS sequence"/>
</dbReference>
<dbReference type="InterPro" id="IPR028098">
    <property type="entry name" value="Glyco_trans_4-like_N"/>
</dbReference>
<reference evidence="5" key="1">
    <citation type="journal article" date="2014" name="Int. J. Syst. Evol. Microbiol.">
        <title>Complete genome sequence of Corynebacterium casei LMG S-19264T (=DSM 44701T), isolated from a smear-ripened cheese.</title>
        <authorList>
            <consortium name="US DOE Joint Genome Institute (JGI-PGF)"/>
            <person name="Walter F."/>
            <person name="Albersmeier A."/>
            <person name="Kalinowski J."/>
            <person name="Ruckert C."/>
        </authorList>
    </citation>
    <scope>NUCLEOTIDE SEQUENCE</scope>
    <source>
        <strain evidence="5">JCM 3090</strain>
    </source>
</reference>
<keyword evidence="1" id="KW-0328">Glycosyltransferase</keyword>
<dbReference type="AlphaFoldDB" id="A0A8J3B8N0"/>
<evidence type="ECO:0000256" key="1">
    <source>
        <dbReference type="ARBA" id="ARBA00022676"/>
    </source>
</evidence>
<dbReference type="Gene3D" id="3.40.50.2000">
    <property type="entry name" value="Glycogen Phosphorylase B"/>
    <property type="match status" value="2"/>
</dbReference>
<gene>
    <name evidence="5" type="ORF">GCM10010123_24040</name>
</gene>
<evidence type="ECO:0000259" key="3">
    <source>
        <dbReference type="Pfam" id="PF00534"/>
    </source>
</evidence>
<feature type="domain" description="Glycosyl transferase family 1" evidence="3">
    <location>
        <begin position="182"/>
        <end position="313"/>
    </location>
</feature>
<dbReference type="SUPFAM" id="SSF53756">
    <property type="entry name" value="UDP-Glycosyltransferase/glycogen phosphorylase"/>
    <property type="match status" value="1"/>
</dbReference>
<sequence length="370" mass="41085">METEADTRPLRIAMVAPPWCEVPPAGYGGLEQVLAHLVDALVDQGHDVTLFGAGERSTTKARFVSTGPIQYDRMNWALPELDHIVRVNEMLDRGRFDVVHDHTNVGPLTAGQRRMPTVVTVHNLPRGQLASYLSRLDRRIALVAISYAQRRLAPQLPWSAVVHHGMPVTGTTRTRPGDGPALWLARFCPDKAPELAIEACRRAGVPLVLAGKCLEPGEQRHLEEVVRPLLHDDVELVINAERAVTAELTARARCMILPIRWEEPFGMVLIEAMAAGTPVVALGRGAVPEVVEHGVTGFVCREPEELADALRRIDEIDPRACVAHVRQRFSPAQMARGYEHVYRWSRRRTRPVDPLADLRVALDTPTREPA</sequence>
<dbReference type="PANTHER" id="PTHR12526">
    <property type="entry name" value="GLYCOSYLTRANSFERASE"/>
    <property type="match status" value="1"/>
</dbReference>
<comment type="caution">
    <text evidence="5">The sequence shown here is derived from an EMBL/GenBank/DDBJ whole genome shotgun (WGS) entry which is preliminary data.</text>
</comment>
<proteinExistence type="predicted"/>
<feature type="domain" description="Glycosyltransferase subfamily 4-like N-terminal" evidence="4">
    <location>
        <begin position="27"/>
        <end position="149"/>
    </location>
</feature>
<accession>A0A8J3B8N0</accession>
<dbReference type="GO" id="GO:0016757">
    <property type="term" value="F:glycosyltransferase activity"/>
    <property type="evidence" value="ECO:0007669"/>
    <property type="project" value="UniProtKB-KW"/>
</dbReference>
<dbReference type="InterPro" id="IPR001296">
    <property type="entry name" value="Glyco_trans_1"/>
</dbReference>
<dbReference type="Pfam" id="PF00534">
    <property type="entry name" value="Glycos_transf_1"/>
    <property type="match status" value="1"/>
</dbReference>
<name>A0A8J3B8N0_9ACTN</name>
<dbReference type="EMBL" id="BMQB01000004">
    <property type="protein sequence ID" value="GGJ93380.1"/>
    <property type="molecule type" value="Genomic_DNA"/>
</dbReference>
<dbReference type="CDD" id="cd03802">
    <property type="entry name" value="GT4_AviGT4-like"/>
    <property type="match status" value="1"/>
</dbReference>
<evidence type="ECO:0000259" key="4">
    <source>
        <dbReference type="Pfam" id="PF13439"/>
    </source>
</evidence>
<evidence type="ECO:0000313" key="6">
    <source>
        <dbReference type="Proteomes" id="UP000649739"/>
    </source>
</evidence>
<dbReference type="RefSeq" id="WP_189170164.1">
    <property type="nucleotide sequence ID" value="NZ_BMQB01000004.1"/>
</dbReference>
<keyword evidence="6" id="KW-1185">Reference proteome</keyword>
<dbReference type="PANTHER" id="PTHR12526:SF595">
    <property type="entry name" value="BLL5217 PROTEIN"/>
    <property type="match status" value="1"/>
</dbReference>
<keyword evidence="2 5" id="KW-0808">Transferase</keyword>
<organism evidence="5 6">
    <name type="scientific">Pilimelia anulata</name>
    <dbReference type="NCBI Taxonomy" id="53371"/>
    <lineage>
        <taxon>Bacteria</taxon>
        <taxon>Bacillati</taxon>
        <taxon>Actinomycetota</taxon>
        <taxon>Actinomycetes</taxon>
        <taxon>Micromonosporales</taxon>
        <taxon>Micromonosporaceae</taxon>
        <taxon>Pilimelia</taxon>
    </lineage>
</organism>
<protein>
    <submittedName>
        <fullName evidence="5">Glycosyl transferase</fullName>
    </submittedName>
</protein>
<evidence type="ECO:0000256" key="2">
    <source>
        <dbReference type="ARBA" id="ARBA00022679"/>
    </source>
</evidence>
<reference evidence="5" key="2">
    <citation type="submission" date="2020-09" db="EMBL/GenBank/DDBJ databases">
        <authorList>
            <person name="Sun Q."/>
            <person name="Ohkuma M."/>
        </authorList>
    </citation>
    <scope>NUCLEOTIDE SEQUENCE</scope>
    <source>
        <strain evidence="5">JCM 3090</strain>
    </source>
</reference>